<dbReference type="Proteomes" id="UP000004664">
    <property type="component" value="Unassembled WGS sequence"/>
</dbReference>
<feature type="transmembrane region" description="Helical" evidence="1">
    <location>
        <begin position="41"/>
        <end position="62"/>
    </location>
</feature>
<dbReference type="HOGENOM" id="CLU_037802_2_1_6"/>
<name>G3IXL0_METTV</name>
<evidence type="ECO:0000313" key="2">
    <source>
        <dbReference type="EMBL" id="EGW23419.1"/>
    </source>
</evidence>
<sequence length="140" mass="15047" precursor="true">MIKNLSSLFCGILFGLGLVISQMVNPVKVLAFLDIAGHWDPSLALVMASALTTLGLAYRLIIRRPSPILEQSFHLPDATRIDARLLTGSALFGLGWGLSGFCPGAAIAAIGYGRTEALLFTLAMCVGIWLFRLIHRPAHS</sequence>
<dbReference type="InterPro" id="IPR046513">
    <property type="entry name" value="DUF6691"/>
</dbReference>
<feature type="transmembrane region" description="Helical" evidence="1">
    <location>
        <begin position="117"/>
        <end position="134"/>
    </location>
</feature>
<organism evidence="2 3">
    <name type="scientific">Methylobacter tundripaludum (strain ATCC BAA-1195 / DSM 17260 / SV96)</name>
    <dbReference type="NCBI Taxonomy" id="697282"/>
    <lineage>
        <taxon>Bacteria</taxon>
        <taxon>Pseudomonadati</taxon>
        <taxon>Pseudomonadota</taxon>
        <taxon>Gammaproteobacteria</taxon>
        <taxon>Methylococcales</taxon>
        <taxon>Methylococcaceae</taxon>
        <taxon>Methylobacter</taxon>
    </lineage>
</organism>
<dbReference type="OrthoDB" id="9790409at2"/>
<keyword evidence="1" id="KW-0812">Transmembrane</keyword>
<protein>
    <submittedName>
        <fullName evidence="2">Uncharacterized protein</fullName>
    </submittedName>
</protein>
<gene>
    <name evidence="2" type="ORF">Mettu_2270</name>
</gene>
<feature type="transmembrane region" description="Helical" evidence="1">
    <location>
        <begin position="83"/>
        <end position="111"/>
    </location>
</feature>
<proteinExistence type="predicted"/>
<keyword evidence="3" id="KW-1185">Reference proteome</keyword>
<keyword evidence="1" id="KW-1133">Transmembrane helix</keyword>
<evidence type="ECO:0000256" key="1">
    <source>
        <dbReference type="SAM" id="Phobius"/>
    </source>
</evidence>
<evidence type="ECO:0000313" key="3">
    <source>
        <dbReference type="Proteomes" id="UP000004664"/>
    </source>
</evidence>
<keyword evidence="1" id="KW-0472">Membrane</keyword>
<accession>G3IXL0</accession>
<dbReference type="RefSeq" id="WP_006891614.1">
    <property type="nucleotide sequence ID" value="NZ_JH109152.1"/>
</dbReference>
<dbReference type="Pfam" id="PF20398">
    <property type="entry name" value="DUF6691"/>
    <property type="match status" value="1"/>
</dbReference>
<dbReference type="EMBL" id="JH109152">
    <property type="protein sequence ID" value="EGW23419.1"/>
    <property type="molecule type" value="Genomic_DNA"/>
</dbReference>
<dbReference type="AlphaFoldDB" id="G3IXL0"/>
<dbReference type="eggNOG" id="COG2391">
    <property type="taxonomic scope" value="Bacteria"/>
</dbReference>
<reference evidence="2 3" key="1">
    <citation type="submission" date="2011-06" db="EMBL/GenBank/DDBJ databases">
        <title>Genomic sequence of Methylobacter tundripaludum SV96.</title>
        <authorList>
            <consortium name="US DOE Joint Genome Institute"/>
            <person name="Lucas S."/>
            <person name="Han J."/>
            <person name="Lapidus A."/>
            <person name="Cheng J.-F."/>
            <person name="Goodwin L."/>
            <person name="Pitluck S."/>
            <person name="Held B."/>
            <person name="Detter J.C."/>
            <person name="Han C."/>
            <person name="Tapia R."/>
            <person name="Land M."/>
            <person name="Hauser L."/>
            <person name="Kyrpides N."/>
            <person name="Ivanova N."/>
            <person name="Ovchinnikova G."/>
            <person name="Pagani I."/>
            <person name="Klotz M.G."/>
            <person name="Dispirito A.A."/>
            <person name="Murrell J.C."/>
            <person name="Dunfield P."/>
            <person name="Kalyuzhnaya M.G."/>
            <person name="Svenning M."/>
            <person name="Trotsenko Y.A."/>
            <person name="Stein L.Y."/>
            <person name="Woyke T."/>
        </authorList>
    </citation>
    <scope>NUCLEOTIDE SEQUENCE [LARGE SCALE GENOMIC DNA]</scope>
    <source>
        <strain evidence="3">ATCC BAA-1195 / DSM 17260 / SV96</strain>
    </source>
</reference>
<dbReference type="STRING" id="697282.Mettu_2270"/>